<accession>A0A9W9L8J3</accession>
<feature type="region of interest" description="Disordered" evidence="1">
    <location>
        <begin position="20"/>
        <end position="45"/>
    </location>
</feature>
<name>A0A9W9L8J3_9EURO</name>
<protein>
    <submittedName>
        <fullName evidence="2">Nonsense-mediated mRNA decay protein (Nmd5)</fullName>
    </submittedName>
</protein>
<dbReference type="GeneID" id="81401185"/>
<dbReference type="AlphaFoldDB" id="A0A9W9L8J3"/>
<reference evidence="2" key="1">
    <citation type="submission" date="2022-11" db="EMBL/GenBank/DDBJ databases">
        <authorList>
            <person name="Petersen C."/>
        </authorList>
    </citation>
    <scope>NUCLEOTIDE SEQUENCE</scope>
    <source>
        <strain evidence="2">IBT 22155</strain>
    </source>
</reference>
<gene>
    <name evidence="2" type="ORF">N7515_001271</name>
</gene>
<dbReference type="EMBL" id="JAPQKL010000002">
    <property type="protein sequence ID" value="KAJ5142484.1"/>
    <property type="molecule type" value="Genomic_DNA"/>
</dbReference>
<comment type="caution">
    <text evidence="2">The sequence shown here is derived from an EMBL/GenBank/DDBJ whole genome shotgun (WGS) entry which is preliminary data.</text>
</comment>
<reference evidence="2" key="2">
    <citation type="journal article" date="2023" name="IMA Fungus">
        <title>Comparative genomic study of the Penicillium genus elucidates a diverse pangenome and 15 lateral gene transfer events.</title>
        <authorList>
            <person name="Petersen C."/>
            <person name="Sorensen T."/>
            <person name="Nielsen M.R."/>
            <person name="Sondergaard T.E."/>
            <person name="Sorensen J.L."/>
            <person name="Fitzpatrick D.A."/>
            <person name="Frisvad J.C."/>
            <person name="Nielsen K.L."/>
        </authorList>
    </citation>
    <scope>NUCLEOTIDE SEQUENCE</scope>
    <source>
        <strain evidence="2">IBT 22155</strain>
    </source>
</reference>
<keyword evidence="3" id="KW-1185">Reference proteome</keyword>
<evidence type="ECO:0000313" key="3">
    <source>
        <dbReference type="Proteomes" id="UP001149079"/>
    </source>
</evidence>
<dbReference type="OrthoDB" id="5426924at2759"/>
<organism evidence="2 3">
    <name type="scientific">Penicillium bovifimosum</name>
    <dbReference type="NCBI Taxonomy" id="126998"/>
    <lineage>
        <taxon>Eukaryota</taxon>
        <taxon>Fungi</taxon>
        <taxon>Dikarya</taxon>
        <taxon>Ascomycota</taxon>
        <taxon>Pezizomycotina</taxon>
        <taxon>Eurotiomycetes</taxon>
        <taxon>Eurotiomycetidae</taxon>
        <taxon>Eurotiales</taxon>
        <taxon>Aspergillaceae</taxon>
        <taxon>Penicillium</taxon>
    </lineage>
</organism>
<dbReference type="RefSeq" id="XP_056524128.1">
    <property type="nucleotide sequence ID" value="XM_056662015.1"/>
</dbReference>
<proteinExistence type="predicted"/>
<dbReference type="Proteomes" id="UP001149079">
    <property type="component" value="Unassembled WGS sequence"/>
</dbReference>
<evidence type="ECO:0000313" key="2">
    <source>
        <dbReference type="EMBL" id="KAJ5142484.1"/>
    </source>
</evidence>
<sequence>MAEVVAGCDKVVPNPACCSQAESDFTLDDEDDEDDEDNDWDGEVEWDENEVAEAALDDDVPDESAAYLDFLNQEAQKFGSFADDDDDDMDEEGLLETPLDKVEPYGMFKHALLSLQQEQPQLYESLTKVLGPEEQQVIQGVFHEADAKAMAAAANAEAAAAAAMQANGH</sequence>
<evidence type="ECO:0000256" key="1">
    <source>
        <dbReference type="SAM" id="MobiDB-lite"/>
    </source>
</evidence>
<feature type="compositionally biased region" description="Acidic residues" evidence="1">
    <location>
        <begin position="25"/>
        <end position="45"/>
    </location>
</feature>